<sequence>MRDNRRRALAAATLLIGAVLTPVVAAGPAAAAPTACSPSSPGDKDNSSWVKSATANVNMRSGPSTDCRANGVATPNHKLDYHCYKVVGSRTWTYVRNDSTGVKGWIRDDNLRDRGSLVKC</sequence>
<accession>A0ABS6Z420</accession>
<feature type="compositionally biased region" description="Polar residues" evidence="1">
    <location>
        <begin position="47"/>
        <end position="64"/>
    </location>
</feature>
<dbReference type="EMBL" id="WTFF01000061">
    <property type="protein sequence ID" value="MBW5482505.1"/>
    <property type="molecule type" value="Genomic_DNA"/>
</dbReference>
<evidence type="ECO:0000313" key="4">
    <source>
        <dbReference type="Proteomes" id="UP000812013"/>
    </source>
</evidence>
<feature type="chain" id="PRO_5045521990" evidence="2">
    <location>
        <begin position="26"/>
        <end position="120"/>
    </location>
</feature>
<name>A0ABS6Z420_9ACTN</name>
<gene>
    <name evidence="3" type="ORF">GPJ59_11570</name>
</gene>
<evidence type="ECO:0000256" key="1">
    <source>
        <dbReference type="SAM" id="MobiDB-lite"/>
    </source>
</evidence>
<comment type="caution">
    <text evidence="3">The sequence shown here is derived from an EMBL/GenBank/DDBJ whole genome shotgun (WGS) entry which is preliminary data.</text>
</comment>
<keyword evidence="2" id="KW-0732">Signal</keyword>
<evidence type="ECO:0000256" key="2">
    <source>
        <dbReference type="SAM" id="SignalP"/>
    </source>
</evidence>
<feature type="signal peptide" evidence="2">
    <location>
        <begin position="1"/>
        <end position="25"/>
    </location>
</feature>
<feature type="compositionally biased region" description="Low complexity" evidence="1">
    <location>
        <begin position="30"/>
        <end position="41"/>
    </location>
</feature>
<organism evidence="3 4">
    <name type="scientific">Streptomyces bambusae</name>
    <dbReference type="NCBI Taxonomy" id="1550616"/>
    <lineage>
        <taxon>Bacteria</taxon>
        <taxon>Bacillati</taxon>
        <taxon>Actinomycetota</taxon>
        <taxon>Actinomycetes</taxon>
        <taxon>Kitasatosporales</taxon>
        <taxon>Streptomycetaceae</taxon>
        <taxon>Streptomyces</taxon>
    </lineage>
</organism>
<dbReference type="Proteomes" id="UP000812013">
    <property type="component" value="Unassembled WGS sequence"/>
</dbReference>
<dbReference type="Gene3D" id="2.30.30.40">
    <property type="entry name" value="SH3 Domains"/>
    <property type="match status" value="1"/>
</dbReference>
<reference evidence="3 4" key="1">
    <citation type="submission" date="2019-12" db="EMBL/GenBank/DDBJ databases">
        <title>Genome sequence of Streptomyces bambusae.</title>
        <authorList>
            <person name="Bansal K."/>
            <person name="Choksket S."/>
            <person name="Korpole S."/>
            <person name="Patil P.B."/>
        </authorList>
    </citation>
    <scope>NUCLEOTIDE SEQUENCE [LARGE SCALE GENOMIC DNA]</scope>
    <source>
        <strain evidence="3 4">SK60</strain>
    </source>
</reference>
<keyword evidence="4" id="KW-1185">Reference proteome</keyword>
<proteinExistence type="predicted"/>
<feature type="region of interest" description="Disordered" evidence="1">
    <location>
        <begin position="30"/>
        <end position="71"/>
    </location>
</feature>
<evidence type="ECO:0000313" key="3">
    <source>
        <dbReference type="EMBL" id="MBW5482505.1"/>
    </source>
</evidence>
<dbReference type="RefSeq" id="WP_219666906.1">
    <property type="nucleotide sequence ID" value="NZ_WTFF01000061.1"/>
</dbReference>
<protein>
    <submittedName>
        <fullName evidence="3">SH3 domain-containing protein</fullName>
    </submittedName>
</protein>
<dbReference type="InterPro" id="IPR006311">
    <property type="entry name" value="TAT_signal"/>
</dbReference>
<dbReference type="PROSITE" id="PS51318">
    <property type="entry name" value="TAT"/>
    <property type="match status" value="1"/>
</dbReference>